<evidence type="ECO:0000256" key="2">
    <source>
        <dbReference type="ARBA" id="ARBA00022741"/>
    </source>
</evidence>
<keyword evidence="5" id="KW-0496">Mitochondrion</keyword>
<dbReference type="Pfam" id="PF00004">
    <property type="entry name" value="AAA"/>
    <property type="match status" value="1"/>
</dbReference>
<dbReference type="GeneID" id="17351853"/>
<dbReference type="OrthoDB" id="510888at2759"/>
<name>E1ZP70_CHLVA</name>
<dbReference type="OMA" id="CNMSAIT"/>
<feature type="non-terminal residue" evidence="9">
    <location>
        <position position="430"/>
    </location>
</feature>
<dbReference type="PROSITE" id="PS00674">
    <property type="entry name" value="AAA"/>
    <property type="match status" value="1"/>
</dbReference>
<dbReference type="InterPro" id="IPR003960">
    <property type="entry name" value="ATPase_AAA_CS"/>
</dbReference>
<dbReference type="EMBL" id="GL433856">
    <property type="protein sequence ID" value="EFN52488.1"/>
    <property type="molecule type" value="Genomic_DNA"/>
</dbReference>
<protein>
    <recommendedName>
        <fullName evidence="8">AAA+ ATPase domain-containing protein</fullName>
    </recommendedName>
</protein>
<accession>E1ZP70</accession>
<reference evidence="9 10" key="1">
    <citation type="journal article" date="2010" name="Plant Cell">
        <title>The Chlorella variabilis NC64A genome reveals adaptation to photosymbiosis, coevolution with viruses, and cryptic sex.</title>
        <authorList>
            <person name="Blanc G."/>
            <person name="Duncan G."/>
            <person name="Agarkova I."/>
            <person name="Borodovsky M."/>
            <person name="Gurnon J."/>
            <person name="Kuo A."/>
            <person name="Lindquist E."/>
            <person name="Lucas S."/>
            <person name="Pangilinan J."/>
            <person name="Polle J."/>
            <person name="Salamov A."/>
            <person name="Terry A."/>
            <person name="Yamada T."/>
            <person name="Dunigan D.D."/>
            <person name="Grigoriev I.V."/>
            <person name="Claverie J.M."/>
            <person name="Van Etten J.L."/>
        </authorList>
    </citation>
    <scope>NUCLEOTIDE SEQUENCE [LARGE SCALE GENOMIC DNA]</scope>
    <source>
        <strain evidence="9 10">NC64A</strain>
    </source>
</reference>
<keyword evidence="10" id="KW-1185">Reference proteome</keyword>
<sequence>MAAPAEGAAAAADASAVVALERSGSVAAAGEPAAASAPAPPPGGAAPAAPREQQPAAAAAAEQPCAMQTDEPEAAAAAAAAPPNASTAAVGPGPAGDGDGTVAAPEKVVPLWTLRAAYIMAAAEAIRNVQAEAAAVPEKHALRDVAVDQYEKQLLSEIIPPEEIAVGFDDIGALDAVKSTLHEVVILPLQRPELFTRGSLTKPTKGVLLFGPPGTGKTMLAKAVASESGAHFINCNMSAITSKWFGEGERLVRALFGLAHKLSPSVIFVDEIDSFLSKRGQSNSEHEALRKMKNEFMTHWDGLRTKQSDRVLVLAATNRPMDLDDAVIRRMPRRIFVPLPDTPNRERILQVILKDEDLDPSFDFSEAAALADGYSGSDLKNVCIAAAYCPIREFLEKERAAMAAEKAAAAAGGGAARAGAGSQARAAAAA</sequence>
<dbReference type="InParanoid" id="E1ZP70"/>
<dbReference type="Pfam" id="PF17862">
    <property type="entry name" value="AAA_lid_3"/>
    <property type="match status" value="1"/>
</dbReference>
<proteinExistence type="inferred from homology"/>
<dbReference type="GO" id="GO:0016887">
    <property type="term" value="F:ATP hydrolysis activity"/>
    <property type="evidence" value="ECO:0007669"/>
    <property type="project" value="InterPro"/>
</dbReference>
<feature type="region of interest" description="Disordered" evidence="7">
    <location>
        <begin position="22"/>
        <end position="101"/>
    </location>
</feature>
<dbReference type="eggNOG" id="KOG0737">
    <property type="taxonomic scope" value="Eukaryota"/>
</dbReference>
<gene>
    <name evidence="9" type="ORF">CHLNCDRAFT_32508</name>
</gene>
<keyword evidence="2 6" id="KW-0547">Nucleotide-binding</keyword>
<dbReference type="FunFam" id="3.40.50.300:FF:000416">
    <property type="entry name" value="p-loop nucleoside triphosphate hydrolase superfamily protein"/>
    <property type="match status" value="1"/>
</dbReference>
<dbReference type="KEGG" id="cvr:CHLNCDRAFT_32508"/>
<dbReference type="RefSeq" id="XP_005844590.1">
    <property type="nucleotide sequence ID" value="XM_005844528.1"/>
</dbReference>
<keyword evidence="3" id="KW-1000">Mitochondrion outer membrane</keyword>
<dbReference type="FunCoup" id="E1ZP70">
    <property type="interactions" value="1708"/>
</dbReference>
<dbReference type="Proteomes" id="UP000008141">
    <property type="component" value="Unassembled WGS sequence"/>
</dbReference>
<evidence type="ECO:0000256" key="1">
    <source>
        <dbReference type="ARBA" id="ARBA00004572"/>
    </source>
</evidence>
<evidence type="ECO:0000313" key="9">
    <source>
        <dbReference type="EMBL" id="EFN52488.1"/>
    </source>
</evidence>
<evidence type="ECO:0000256" key="4">
    <source>
        <dbReference type="ARBA" id="ARBA00022840"/>
    </source>
</evidence>
<comment type="similarity">
    <text evidence="6">Belongs to the AAA ATPase family.</text>
</comment>
<dbReference type="Gene3D" id="1.10.8.60">
    <property type="match status" value="1"/>
</dbReference>
<dbReference type="InterPro" id="IPR027417">
    <property type="entry name" value="P-loop_NTPase"/>
</dbReference>
<evidence type="ECO:0000256" key="5">
    <source>
        <dbReference type="ARBA" id="ARBA00023128"/>
    </source>
</evidence>
<evidence type="ECO:0000256" key="3">
    <source>
        <dbReference type="ARBA" id="ARBA00022787"/>
    </source>
</evidence>
<dbReference type="SUPFAM" id="SSF52540">
    <property type="entry name" value="P-loop containing nucleoside triphosphate hydrolases"/>
    <property type="match status" value="1"/>
</dbReference>
<feature type="compositionally biased region" description="Low complexity" evidence="7">
    <location>
        <begin position="45"/>
        <end position="66"/>
    </location>
</feature>
<dbReference type="InterPro" id="IPR041569">
    <property type="entry name" value="AAA_lid_3"/>
</dbReference>
<evidence type="ECO:0000259" key="8">
    <source>
        <dbReference type="SMART" id="SM00382"/>
    </source>
</evidence>
<evidence type="ECO:0000256" key="6">
    <source>
        <dbReference type="RuleBase" id="RU003651"/>
    </source>
</evidence>
<dbReference type="InterPro" id="IPR003593">
    <property type="entry name" value="AAA+_ATPase"/>
</dbReference>
<dbReference type="InterPro" id="IPR003959">
    <property type="entry name" value="ATPase_AAA_core"/>
</dbReference>
<dbReference type="PANTHER" id="PTHR45644">
    <property type="entry name" value="AAA ATPASE, PUTATIVE (AFU_ORTHOLOGUE AFUA_2G12920)-RELATED-RELATED"/>
    <property type="match status" value="1"/>
</dbReference>
<dbReference type="GO" id="GO:0005741">
    <property type="term" value="C:mitochondrial outer membrane"/>
    <property type="evidence" value="ECO:0007669"/>
    <property type="project" value="UniProtKB-SubCell"/>
</dbReference>
<dbReference type="STRING" id="554065.E1ZP70"/>
<dbReference type="GO" id="GO:0005524">
    <property type="term" value="F:ATP binding"/>
    <property type="evidence" value="ECO:0007669"/>
    <property type="project" value="UniProtKB-KW"/>
</dbReference>
<organism evidence="10">
    <name type="scientific">Chlorella variabilis</name>
    <name type="common">Green alga</name>
    <dbReference type="NCBI Taxonomy" id="554065"/>
    <lineage>
        <taxon>Eukaryota</taxon>
        <taxon>Viridiplantae</taxon>
        <taxon>Chlorophyta</taxon>
        <taxon>core chlorophytes</taxon>
        <taxon>Trebouxiophyceae</taxon>
        <taxon>Chlorellales</taxon>
        <taxon>Chlorellaceae</taxon>
        <taxon>Chlorella clade</taxon>
        <taxon>Chlorella</taxon>
    </lineage>
</organism>
<dbReference type="Gene3D" id="3.40.50.300">
    <property type="entry name" value="P-loop containing nucleotide triphosphate hydrolases"/>
    <property type="match status" value="1"/>
</dbReference>
<dbReference type="PANTHER" id="PTHR45644:SF85">
    <property type="entry name" value="P-LOOP CONTAINING NUCLEOSIDE TRIPHOSPHATE HYDROLASES SUPERFAMILY PROTEIN"/>
    <property type="match status" value="1"/>
</dbReference>
<evidence type="ECO:0000256" key="7">
    <source>
        <dbReference type="SAM" id="MobiDB-lite"/>
    </source>
</evidence>
<dbReference type="SMART" id="SM00382">
    <property type="entry name" value="AAA"/>
    <property type="match status" value="1"/>
</dbReference>
<feature type="compositionally biased region" description="Low complexity" evidence="7">
    <location>
        <begin position="74"/>
        <end position="92"/>
    </location>
</feature>
<feature type="compositionally biased region" description="Low complexity" evidence="7">
    <location>
        <begin position="27"/>
        <end position="37"/>
    </location>
</feature>
<feature type="domain" description="AAA+ ATPase" evidence="8">
    <location>
        <begin position="203"/>
        <end position="341"/>
    </location>
</feature>
<keyword evidence="4 6" id="KW-0067">ATP-binding</keyword>
<dbReference type="InterPro" id="IPR051701">
    <property type="entry name" value="Mito_OM_Translocase_MSP1"/>
</dbReference>
<dbReference type="AlphaFoldDB" id="E1ZP70"/>
<evidence type="ECO:0000313" key="10">
    <source>
        <dbReference type="Proteomes" id="UP000008141"/>
    </source>
</evidence>
<comment type="subcellular location">
    <subcellularLocation>
        <location evidence="1">Mitochondrion outer membrane</location>
        <topology evidence="1">Single-pass membrane protein</topology>
    </subcellularLocation>
</comment>
<keyword evidence="3" id="KW-0472">Membrane</keyword>